<evidence type="ECO:0000313" key="10">
    <source>
        <dbReference type="EMBL" id="PVU97735.1"/>
    </source>
</evidence>
<keyword evidence="5" id="KW-0653">Protein transport</keyword>
<keyword evidence="3" id="KW-0813">Transport</keyword>
<gene>
    <name evidence="10" type="ORF">BB561_000371</name>
</gene>
<comment type="subcellular location">
    <subcellularLocation>
        <location evidence="1">Membrane</location>
        <topology evidence="1">Single-pass type IV membrane protein</topology>
    </subcellularLocation>
</comment>
<reference evidence="10 11" key="1">
    <citation type="journal article" date="2018" name="MBio">
        <title>Comparative Genomics Reveals the Core Gene Toolbox for the Fungus-Insect Symbiosis.</title>
        <authorList>
            <person name="Wang Y."/>
            <person name="Stata M."/>
            <person name="Wang W."/>
            <person name="Stajich J.E."/>
            <person name="White M.M."/>
            <person name="Moncalvo J.M."/>
        </authorList>
    </citation>
    <scope>NUCLEOTIDE SEQUENCE [LARGE SCALE GENOMIC DNA]</scope>
    <source>
        <strain evidence="10 11">SWE-8-4</strain>
    </source>
</reference>
<sequence length="423" mass="48405">MLSDRTVEFSELVKKAEETPFQQNDSDITSSGNTLKKRNVNSIQTQPNINDSLDQPSHKIITQNKSIKQKEINTLDSENHKIQREIEQKILENSYSLKDQLLLLNTFLKACRPSYLNLHVSGLNNLASRVEKNINIPKKLKDHPLAKELSIMSNEFSKKKKLADREKDQIDNYIKLNVREIFKQIQQLEAFSENLVQSIKESEIKSSGTPTKQLFARAIKLFDPRSFNSDTTNNAALNPYSSVNAAKMKTLTKSQVMQLHFSGMTWWLSKKLMNISKLHISMEEQRIASLNDEPYFSKKSNDSTASNTKNIFEENSNTDMGTDNIKNLPESEQRMLLKENKKLLSEFEKTTDEVIKTQKALLEISTLQSQMSQHLSKQLHQTEQLYNESLDTLTNLEKGNVSLKSAQKNFAAARPKSNYGKND</sequence>
<keyword evidence="7" id="KW-0175">Coiled coil</keyword>
<dbReference type="STRING" id="133385.A0A2T9YZF9"/>
<keyword evidence="4" id="KW-0812">Transmembrane</keyword>
<evidence type="ECO:0000256" key="9">
    <source>
        <dbReference type="SAM" id="MobiDB-lite"/>
    </source>
</evidence>
<evidence type="ECO:0000256" key="8">
    <source>
        <dbReference type="ARBA" id="ARBA00023136"/>
    </source>
</evidence>
<dbReference type="OrthoDB" id="342981at2759"/>
<dbReference type="GO" id="GO:0015031">
    <property type="term" value="P:protein transport"/>
    <property type="evidence" value="ECO:0007669"/>
    <property type="project" value="UniProtKB-KW"/>
</dbReference>
<keyword evidence="8" id="KW-0472">Membrane</keyword>
<dbReference type="AlphaFoldDB" id="A0A2T9YZF9"/>
<dbReference type="PANTHER" id="PTHR15959">
    <property type="entry name" value="SYNTAXIN-18"/>
    <property type="match status" value="1"/>
</dbReference>
<evidence type="ECO:0008006" key="12">
    <source>
        <dbReference type="Google" id="ProtNLM"/>
    </source>
</evidence>
<protein>
    <recommendedName>
        <fullName evidence="12">SNARE-complex protein Syntaxin-18 N-terminal domain-containing protein</fullName>
    </recommendedName>
</protein>
<evidence type="ECO:0000256" key="1">
    <source>
        <dbReference type="ARBA" id="ARBA00004211"/>
    </source>
</evidence>
<keyword evidence="6" id="KW-1133">Transmembrane helix</keyword>
<evidence type="ECO:0000256" key="5">
    <source>
        <dbReference type="ARBA" id="ARBA00022927"/>
    </source>
</evidence>
<feature type="region of interest" description="Disordered" evidence="9">
    <location>
        <begin position="298"/>
        <end position="324"/>
    </location>
</feature>
<evidence type="ECO:0000256" key="6">
    <source>
        <dbReference type="ARBA" id="ARBA00022989"/>
    </source>
</evidence>
<accession>A0A2T9YZF9</accession>
<dbReference type="GO" id="GO:0006890">
    <property type="term" value="P:retrograde vesicle-mediated transport, Golgi to endoplasmic reticulum"/>
    <property type="evidence" value="ECO:0007669"/>
    <property type="project" value="TreeGrafter"/>
</dbReference>
<dbReference type="GO" id="GO:0005783">
    <property type="term" value="C:endoplasmic reticulum"/>
    <property type="evidence" value="ECO:0007669"/>
    <property type="project" value="TreeGrafter"/>
</dbReference>
<dbReference type="PANTHER" id="PTHR15959:SF0">
    <property type="entry name" value="SYNTAXIN-18"/>
    <property type="match status" value="1"/>
</dbReference>
<dbReference type="GO" id="GO:0031201">
    <property type="term" value="C:SNARE complex"/>
    <property type="evidence" value="ECO:0007669"/>
    <property type="project" value="TreeGrafter"/>
</dbReference>
<evidence type="ECO:0000256" key="3">
    <source>
        <dbReference type="ARBA" id="ARBA00022448"/>
    </source>
</evidence>
<dbReference type="EMBL" id="MBFR01000008">
    <property type="protein sequence ID" value="PVU97735.1"/>
    <property type="molecule type" value="Genomic_DNA"/>
</dbReference>
<feature type="compositionally biased region" description="Polar residues" evidence="9">
    <location>
        <begin position="302"/>
        <end position="324"/>
    </location>
</feature>
<organism evidence="10 11">
    <name type="scientific">Smittium simulii</name>
    <dbReference type="NCBI Taxonomy" id="133385"/>
    <lineage>
        <taxon>Eukaryota</taxon>
        <taxon>Fungi</taxon>
        <taxon>Fungi incertae sedis</taxon>
        <taxon>Zoopagomycota</taxon>
        <taxon>Kickxellomycotina</taxon>
        <taxon>Harpellomycetes</taxon>
        <taxon>Harpellales</taxon>
        <taxon>Legeriomycetaceae</taxon>
        <taxon>Smittium</taxon>
    </lineage>
</organism>
<evidence type="ECO:0000313" key="11">
    <source>
        <dbReference type="Proteomes" id="UP000245383"/>
    </source>
</evidence>
<comment type="similarity">
    <text evidence="2">Belongs to the syntaxin family.</text>
</comment>
<evidence type="ECO:0000256" key="2">
    <source>
        <dbReference type="ARBA" id="ARBA00009063"/>
    </source>
</evidence>
<evidence type="ECO:0000256" key="4">
    <source>
        <dbReference type="ARBA" id="ARBA00022692"/>
    </source>
</evidence>
<comment type="caution">
    <text evidence="10">The sequence shown here is derived from an EMBL/GenBank/DDBJ whole genome shotgun (WGS) entry which is preliminary data.</text>
</comment>
<proteinExistence type="inferred from homology"/>
<keyword evidence="11" id="KW-1185">Reference proteome</keyword>
<name>A0A2T9YZF9_9FUNG</name>
<evidence type="ECO:0000256" key="7">
    <source>
        <dbReference type="ARBA" id="ARBA00023054"/>
    </source>
</evidence>
<dbReference type="Proteomes" id="UP000245383">
    <property type="component" value="Unassembled WGS sequence"/>
</dbReference>